<dbReference type="InterPro" id="IPR027417">
    <property type="entry name" value="P-loop_NTPase"/>
</dbReference>
<dbReference type="SUPFAM" id="SSF52540">
    <property type="entry name" value="P-loop containing nucleoside triphosphate hydrolases"/>
    <property type="match status" value="2"/>
</dbReference>
<dbReference type="FunFam" id="3.40.50.300:FF:000152">
    <property type="entry name" value="ATP-binding cassette, sub-family E, member 1"/>
    <property type="match status" value="1"/>
</dbReference>
<dbReference type="InterPro" id="IPR034348">
    <property type="entry name" value="RLI_dom_1"/>
</dbReference>
<dbReference type="SUPFAM" id="SSF54862">
    <property type="entry name" value="4Fe-4S ferredoxins"/>
    <property type="match status" value="1"/>
</dbReference>
<dbReference type="PRINTS" id="PR01868">
    <property type="entry name" value="ABCEFAMILY"/>
</dbReference>
<organism evidence="5">
    <name type="scientific">Chromera velia CCMP2878</name>
    <dbReference type="NCBI Taxonomy" id="1169474"/>
    <lineage>
        <taxon>Eukaryota</taxon>
        <taxon>Sar</taxon>
        <taxon>Alveolata</taxon>
        <taxon>Colpodellida</taxon>
        <taxon>Chromeraceae</taxon>
        <taxon>Chromera</taxon>
    </lineage>
</organism>
<dbReference type="InterPro" id="IPR017871">
    <property type="entry name" value="ABC_transporter-like_CS"/>
</dbReference>
<feature type="domain" description="ABC transporter" evidence="3">
    <location>
        <begin position="80"/>
        <end position="325"/>
    </location>
</feature>
<dbReference type="PROSITE" id="PS00198">
    <property type="entry name" value="4FE4S_FER_1"/>
    <property type="match status" value="1"/>
</dbReference>
<evidence type="ECO:0008006" key="6">
    <source>
        <dbReference type="Google" id="ProtNLM"/>
    </source>
</evidence>
<dbReference type="FunFam" id="3.40.50.300:FF:000144">
    <property type="entry name" value="ATP-binding cassette sub-family E member 1"/>
    <property type="match status" value="1"/>
</dbReference>
<dbReference type="GO" id="GO:0016887">
    <property type="term" value="F:ATP hydrolysis activity"/>
    <property type="evidence" value="ECO:0007669"/>
    <property type="project" value="InterPro"/>
</dbReference>
<dbReference type="VEuPathDB" id="CryptoDB:Cvel_19735"/>
<dbReference type="InterPro" id="IPR003593">
    <property type="entry name" value="AAA+_ATPase"/>
</dbReference>
<evidence type="ECO:0000259" key="3">
    <source>
        <dbReference type="PROSITE" id="PS50893"/>
    </source>
</evidence>
<dbReference type="EMBL" id="CDMZ01000802">
    <property type="protein sequence ID" value="CEM21797.1"/>
    <property type="molecule type" value="Genomic_DNA"/>
</dbReference>
<dbReference type="InterPro" id="IPR017900">
    <property type="entry name" value="4Fe4S_Fe_S_CS"/>
</dbReference>
<dbReference type="CDD" id="cd03236">
    <property type="entry name" value="ABC_RNaseL_inhibitor_domain1"/>
    <property type="match status" value="1"/>
</dbReference>
<dbReference type="GO" id="GO:0006412">
    <property type="term" value="P:translation"/>
    <property type="evidence" value="ECO:0007669"/>
    <property type="project" value="UniProtKB-ARBA"/>
</dbReference>
<gene>
    <name evidence="5" type="ORF">Cvel_19735</name>
</gene>
<dbReference type="Gene3D" id="3.40.50.300">
    <property type="entry name" value="P-loop containing nucleotide triphosphate hydrolases"/>
    <property type="match status" value="2"/>
</dbReference>
<sequence length="611" mass="68860">MPPKKKQEEPVDEAKLRIAIVSTDKCKPKKCKQECKKSCPVVRTGKLCVEADPTMKVAWISEPLCIGCGICVKKCPFEAITIINLPKDLNSSTTHRFGANTFKLHRLPMPRQGQVLGLVGTNGIGKSTALKILAGKLKPNLGKYDNPPEWSEILAYFRGSELQNYFTKILEENLKATIKPQYVDHIPKGVKGQVEEIIEAKDEMERKVDMMTKLELLHIKDRMIDQLSGGELQRFAIAVVAVTKSDVYMFDEPSSYLDIRQRLHAAHVIRSIIAPDNYLIVVEHDLSVLDYLSDFVCCLWGQPSVYGVVTMPSSVREGINIFLDGFIPSENLRFRDESLNFKVSTEGDTPEDLKKSHFYSYPNLSKKLGNFQLNVKAGEFSDSEILVMLGQNGCGKTTFIRMLAGMLEPDEDEIEMPELNVSYKPQTVPNKYPGTVRTLFASKIREASMHPQFNTDVIKPLSIDAFIDQEVQNLSGGELQRVALIVALGKPADIYLIDEPSAYLDSEQRIMAARVIKRFILHAKKTAFVVEHDFIMATYLADRVVVYEGEPGVECTACAPEALVTGMNRFLKVLEITFRRDPTNYRPRINKYESVKDKEQKTAGNYFLLEE</sequence>
<dbReference type="Pfam" id="PF00037">
    <property type="entry name" value="Fer4"/>
    <property type="match status" value="1"/>
</dbReference>
<name>A0A0G4G1N9_9ALVE</name>
<dbReference type="GO" id="GO:0005737">
    <property type="term" value="C:cytoplasm"/>
    <property type="evidence" value="ECO:0007669"/>
    <property type="project" value="UniProtKB-ARBA"/>
</dbReference>
<dbReference type="Pfam" id="PF04068">
    <property type="entry name" value="Fer4_RLI"/>
    <property type="match status" value="1"/>
</dbReference>
<dbReference type="PROSITE" id="PS51379">
    <property type="entry name" value="4FE4S_FER_2"/>
    <property type="match status" value="1"/>
</dbReference>
<protein>
    <recommendedName>
        <fullName evidence="6">ABC transporter domain-containing protein</fullName>
    </recommendedName>
</protein>
<dbReference type="AlphaFoldDB" id="A0A0G4G1N9"/>
<dbReference type="SMART" id="SM00382">
    <property type="entry name" value="AAA"/>
    <property type="match status" value="2"/>
</dbReference>
<dbReference type="PhylomeDB" id="A0A0G4G1N9"/>
<feature type="domain" description="4Fe-4S ferredoxin-type" evidence="4">
    <location>
        <begin position="56"/>
        <end position="85"/>
    </location>
</feature>
<reference evidence="5" key="1">
    <citation type="submission" date="2014-11" db="EMBL/GenBank/DDBJ databases">
        <authorList>
            <person name="Otto D Thomas"/>
            <person name="Naeem Raeece"/>
        </authorList>
    </citation>
    <scope>NUCLEOTIDE SEQUENCE</scope>
</reference>
<dbReference type="PROSITE" id="PS50893">
    <property type="entry name" value="ABC_TRANSPORTER_2"/>
    <property type="match status" value="2"/>
</dbReference>
<proteinExistence type="predicted"/>
<dbReference type="Pfam" id="PF00005">
    <property type="entry name" value="ABC_tran"/>
    <property type="match status" value="2"/>
</dbReference>
<dbReference type="NCBIfam" id="NF009945">
    <property type="entry name" value="PRK13409.1"/>
    <property type="match status" value="1"/>
</dbReference>
<dbReference type="PANTHER" id="PTHR19248">
    <property type="entry name" value="ATP-BINDING TRANSPORT PROTEIN-RELATED"/>
    <property type="match status" value="1"/>
</dbReference>
<dbReference type="InterPro" id="IPR003439">
    <property type="entry name" value="ABC_transporter-like_ATP-bd"/>
</dbReference>
<keyword evidence="2" id="KW-0067">ATP-binding</keyword>
<evidence type="ECO:0000259" key="4">
    <source>
        <dbReference type="PROSITE" id="PS51379"/>
    </source>
</evidence>
<accession>A0A0G4G1N9</accession>
<feature type="domain" description="ABC transporter" evidence="3">
    <location>
        <begin position="353"/>
        <end position="574"/>
    </location>
</feature>
<dbReference type="GO" id="GO:0060255">
    <property type="term" value="P:regulation of macromolecule metabolic process"/>
    <property type="evidence" value="ECO:0007669"/>
    <property type="project" value="UniProtKB-ARBA"/>
</dbReference>
<dbReference type="InterPro" id="IPR007209">
    <property type="entry name" value="RNaseL-inhib-like_metal-bd_dom"/>
</dbReference>
<dbReference type="GO" id="GO:0005524">
    <property type="term" value="F:ATP binding"/>
    <property type="evidence" value="ECO:0007669"/>
    <property type="project" value="UniProtKB-KW"/>
</dbReference>
<evidence type="ECO:0000256" key="2">
    <source>
        <dbReference type="ARBA" id="ARBA00022840"/>
    </source>
</evidence>
<keyword evidence="1" id="KW-0547">Nucleotide-binding</keyword>
<dbReference type="InterPro" id="IPR013283">
    <property type="entry name" value="RLI1"/>
</dbReference>
<evidence type="ECO:0000256" key="1">
    <source>
        <dbReference type="ARBA" id="ARBA00022741"/>
    </source>
</evidence>
<dbReference type="InterPro" id="IPR017896">
    <property type="entry name" value="4Fe4S_Fe-S-bd"/>
</dbReference>
<dbReference type="PROSITE" id="PS00211">
    <property type="entry name" value="ABC_TRANSPORTER_1"/>
    <property type="match status" value="2"/>
</dbReference>
<evidence type="ECO:0000313" key="5">
    <source>
        <dbReference type="EMBL" id="CEM21797.1"/>
    </source>
</evidence>